<protein>
    <submittedName>
        <fullName evidence="1">Porin</fullName>
    </submittedName>
</protein>
<dbReference type="InterPro" id="IPR010870">
    <property type="entry name" value="Porin_O/P"/>
</dbReference>
<keyword evidence="2" id="KW-1185">Reference proteome</keyword>
<comment type="caution">
    <text evidence="1">The sequence shown here is derived from an EMBL/GenBank/DDBJ whole genome shotgun (WGS) entry which is preliminary data.</text>
</comment>
<dbReference type="InterPro" id="IPR023614">
    <property type="entry name" value="Porin_dom_sf"/>
</dbReference>
<evidence type="ECO:0000313" key="1">
    <source>
        <dbReference type="EMBL" id="MDP5138282.1"/>
    </source>
</evidence>
<dbReference type="Pfam" id="PF07396">
    <property type="entry name" value="Porin_O_P"/>
    <property type="match status" value="1"/>
</dbReference>
<organism evidence="1 2">
    <name type="scientific">Rheinheimera baltica</name>
    <dbReference type="NCBI Taxonomy" id="67576"/>
    <lineage>
        <taxon>Bacteria</taxon>
        <taxon>Pseudomonadati</taxon>
        <taxon>Pseudomonadota</taxon>
        <taxon>Gammaproteobacteria</taxon>
        <taxon>Chromatiales</taxon>
        <taxon>Chromatiaceae</taxon>
        <taxon>Rheinheimera</taxon>
    </lineage>
</organism>
<dbReference type="Proteomes" id="UP001231109">
    <property type="component" value="Unassembled WGS sequence"/>
</dbReference>
<name>A0ABT9I4E5_9GAMM</name>
<gene>
    <name evidence="1" type="ORF">ORJ04_20245</name>
</gene>
<proteinExistence type="predicted"/>
<dbReference type="Gene3D" id="2.40.160.10">
    <property type="entry name" value="Porin"/>
    <property type="match status" value="1"/>
</dbReference>
<dbReference type="EMBL" id="JAPJDZ010000124">
    <property type="protein sequence ID" value="MDP5138282.1"/>
    <property type="molecule type" value="Genomic_DNA"/>
</dbReference>
<dbReference type="SUPFAM" id="SSF56935">
    <property type="entry name" value="Porins"/>
    <property type="match status" value="1"/>
</dbReference>
<reference evidence="1 2" key="1">
    <citation type="submission" date="2022-11" db="EMBL/GenBank/DDBJ databases">
        <title>Viruses from the air-sea interface of a natural surface slick.</title>
        <authorList>
            <person name="Rahlff J."/>
            <person name="Holmfeldt K."/>
        </authorList>
    </citation>
    <scope>NUCLEOTIDE SEQUENCE [LARGE SCALE GENOMIC DNA]</scope>
    <source>
        <strain evidence="1 2">SMS4</strain>
    </source>
</reference>
<dbReference type="RefSeq" id="WP_305977428.1">
    <property type="nucleotide sequence ID" value="NZ_JAPJDZ010000124.1"/>
</dbReference>
<sequence length="91" mass="10185">MCYLFSGENRKYKNGHLSGVSRKTDWELTIGISRFNLGQENSHATVLAVGVNYYPDKHLKLMANVLRGEYVEDGQQADTGAALSLRAQFSF</sequence>
<accession>A0ABT9I4E5</accession>
<evidence type="ECO:0000313" key="2">
    <source>
        <dbReference type="Proteomes" id="UP001231109"/>
    </source>
</evidence>